<protein>
    <submittedName>
        <fullName evidence="1">Uncharacterized protein</fullName>
    </submittedName>
</protein>
<gene>
    <name evidence="1" type="ORF">SD70_02485</name>
</gene>
<evidence type="ECO:0000313" key="2">
    <source>
        <dbReference type="Proteomes" id="UP000031967"/>
    </source>
</evidence>
<dbReference type="RefSeq" id="WP_041045347.1">
    <property type="nucleotide sequence ID" value="NZ_JXAK01000003.1"/>
</dbReference>
<dbReference type="Proteomes" id="UP000031967">
    <property type="component" value="Unassembled WGS sequence"/>
</dbReference>
<keyword evidence="2" id="KW-1185">Reference proteome</keyword>
<dbReference type="EMBL" id="JXAK01000003">
    <property type="protein sequence ID" value="KIL42070.1"/>
    <property type="molecule type" value="Genomic_DNA"/>
</dbReference>
<proteinExistence type="predicted"/>
<evidence type="ECO:0000313" key="1">
    <source>
        <dbReference type="EMBL" id="KIL42070.1"/>
    </source>
</evidence>
<accession>A0ABR5ANG3</accession>
<sequence>MNSWRFFVPCERDEELVKGERKRFLKGVAATERLDKHEEEMVLSGMDFGPYLDSGHLNWDHMKGPQYILGKPVEAKIVSDGSALRKGISGPAFWHLCELYDTEPGRAAWDLMKAEKDDPNRNHGFSVEGAIHQTKGVKLLKTRVDDVALTPKPANVDTFAELVKSLSTQSASALQLQQIDDNQDPGERAKQALTGVPLDEILWGKCDNGCYDKHGRFVKGARSAYLHLVKCHGHDEDEAYKFVKNLAKCGIF</sequence>
<organism evidence="1 2">
    <name type="scientific">Gordoniibacillus kamchatkensis</name>
    <dbReference type="NCBI Taxonomy" id="1590651"/>
    <lineage>
        <taxon>Bacteria</taxon>
        <taxon>Bacillati</taxon>
        <taxon>Bacillota</taxon>
        <taxon>Bacilli</taxon>
        <taxon>Bacillales</taxon>
        <taxon>Paenibacillaceae</taxon>
        <taxon>Gordoniibacillus</taxon>
    </lineage>
</organism>
<reference evidence="1 2" key="1">
    <citation type="submission" date="2014-12" db="EMBL/GenBank/DDBJ databases">
        <title>Draft genome sequence of Paenibacillus kamchatkensis strain B-2647.</title>
        <authorList>
            <person name="Karlyshev A.V."/>
            <person name="Kudryashova E.B."/>
        </authorList>
    </citation>
    <scope>NUCLEOTIDE SEQUENCE [LARGE SCALE GENOMIC DNA]</scope>
    <source>
        <strain evidence="1 2">VKM B-2647</strain>
    </source>
</reference>
<name>A0ABR5ANG3_9BACL</name>
<comment type="caution">
    <text evidence="1">The sequence shown here is derived from an EMBL/GenBank/DDBJ whole genome shotgun (WGS) entry which is preliminary data.</text>
</comment>